<protein>
    <submittedName>
        <fullName evidence="4">ATP-dependent helicase/deoxyribonuclease subunit B</fullName>
    </submittedName>
</protein>
<evidence type="ECO:0000259" key="2">
    <source>
        <dbReference type="Pfam" id="PF25298"/>
    </source>
</evidence>
<evidence type="ECO:0000313" key="5">
    <source>
        <dbReference type="Proteomes" id="UP001219518"/>
    </source>
</evidence>
<keyword evidence="5" id="KW-1185">Reference proteome</keyword>
<dbReference type="EMBL" id="JAHWGI010001422">
    <property type="protein sequence ID" value="KAK3931360.1"/>
    <property type="molecule type" value="Genomic_DNA"/>
</dbReference>
<dbReference type="Proteomes" id="UP001219518">
    <property type="component" value="Unassembled WGS sequence"/>
</dbReference>
<reference evidence="4" key="1">
    <citation type="submission" date="2021-07" db="EMBL/GenBank/DDBJ databases">
        <authorList>
            <person name="Catto M.A."/>
            <person name="Jacobson A."/>
            <person name="Kennedy G."/>
            <person name="Labadie P."/>
            <person name="Hunt B.G."/>
            <person name="Srinivasan R."/>
        </authorList>
    </citation>
    <scope>NUCLEOTIDE SEQUENCE</scope>
    <source>
        <strain evidence="4">PL_HMW_Pooled</strain>
        <tissue evidence="4">Head</tissue>
    </source>
</reference>
<dbReference type="AlphaFoldDB" id="A0AAE1I1N0"/>
<dbReference type="GO" id="GO:0004386">
    <property type="term" value="F:helicase activity"/>
    <property type="evidence" value="ECO:0007669"/>
    <property type="project" value="UniProtKB-KW"/>
</dbReference>
<keyword evidence="4" id="KW-0378">Hydrolase</keyword>
<dbReference type="Gene3D" id="1.10.287.950">
    <property type="entry name" value="Methyl-accepting chemotaxis protein"/>
    <property type="match status" value="1"/>
</dbReference>
<keyword evidence="1" id="KW-0175">Coiled coil</keyword>
<name>A0AAE1I1N0_9NEOP</name>
<keyword evidence="4" id="KW-0067">ATP-binding</keyword>
<accession>A0AAE1I1N0</accession>
<gene>
    <name evidence="3" type="ORF">KUF71_008711</name>
    <name evidence="4" type="ORF">KUF71_025813</name>
</gene>
<evidence type="ECO:0000256" key="1">
    <source>
        <dbReference type="SAM" id="Coils"/>
    </source>
</evidence>
<evidence type="ECO:0000313" key="3">
    <source>
        <dbReference type="EMBL" id="KAK3919584.1"/>
    </source>
</evidence>
<feature type="domain" description="FP protein C-terminal" evidence="2">
    <location>
        <begin position="257"/>
        <end position="308"/>
    </location>
</feature>
<reference evidence="4" key="2">
    <citation type="journal article" date="2023" name="BMC Genomics">
        <title>Pest status, molecular evolution, and epigenetic factors derived from the genome assembly of Frankliniella fusca, a thysanopteran phytovirus vector.</title>
        <authorList>
            <person name="Catto M.A."/>
            <person name="Labadie P.E."/>
            <person name="Jacobson A.L."/>
            <person name="Kennedy G.G."/>
            <person name="Srinivasan R."/>
            <person name="Hunt B.G."/>
        </authorList>
    </citation>
    <scope>NUCLEOTIDE SEQUENCE</scope>
    <source>
        <strain evidence="4">PL_HMW_Pooled</strain>
    </source>
</reference>
<feature type="coiled-coil region" evidence="1">
    <location>
        <begin position="89"/>
        <end position="151"/>
    </location>
</feature>
<evidence type="ECO:0000313" key="4">
    <source>
        <dbReference type="EMBL" id="KAK3931360.1"/>
    </source>
</evidence>
<proteinExistence type="predicted"/>
<organism evidence="4 5">
    <name type="scientific">Frankliniella fusca</name>
    <dbReference type="NCBI Taxonomy" id="407009"/>
    <lineage>
        <taxon>Eukaryota</taxon>
        <taxon>Metazoa</taxon>
        <taxon>Ecdysozoa</taxon>
        <taxon>Arthropoda</taxon>
        <taxon>Hexapoda</taxon>
        <taxon>Insecta</taxon>
        <taxon>Pterygota</taxon>
        <taxon>Neoptera</taxon>
        <taxon>Paraneoptera</taxon>
        <taxon>Thysanoptera</taxon>
        <taxon>Terebrantia</taxon>
        <taxon>Thripoidea</taxon>
        <taxon>Thripidae</taxon>
        <taxon>Frankliniella</taxon>
    </lineage>
</organism>
<keyword evidence="4" id="KW-0547">Nucleotide-binding</keyword>
<dbReference type="InterPro" id="IPR057251">
    <property type="entry name" value="FP_C"/>
</dbReference>
<sequence>MPYTCGTCKEDLPFDHVICSVKQCRLHFGPCSGIAEATWRNKTDKSKWKCPACRRERQIPGGDEKPVTSDELREFMNQINQMMKPIERIEKMNETIEGLKKSVDFMSTQYDCVLEQLGDLKTEKEEQRKELEKLKKAVEERDNIIINLQDRARETEQYARNRNIEISGLEMEKGEDLKEIMKNIAQKIKVNYNEDDIDIIHRIPSRRGNEHPKVIAQFTTRKVRNQWLKCKKNSVVKSDEVTGGESDTIVYLNTHLTPEWKHLLWTAKQYGKPKGYKIIWFQDSKIYAKKDMNDRPKIITSERDIEKMI</sequence>
<dbReference type="EMBL" id="JAHWGI010000979">
    <property type="protein sequence ID" value="KAK3919584.1"/>
    <property type="molecule type" value="Genomic_DNA"/>
</dbReference>
<comment type="caution">
    <text evidence="4">The sequence shown here is derived from an EMBL/GenBank/DDBJ whole genome shotgun (WGS) entry which is preliminary data.</text>
</comment>
<dbReference type="Pfam" id="PF25298">
    <property type="entry name" value="Baculo_FP_2nd"/>
    <property type="match status" value="1"/>
</dbReference>
<keyword evidence="4" id="KW-0347">Helicase</keyword>